<gene>
    <name evidence="1" type="ORF">M404DRAFT_502883</name>
</gene>
<evidence type="ECO:0000313" key="1">
    <source>
        <dbReference type="EMBL" id="KIO05747.1"/>
    </source>
</evidence>
<dbReference type="Proteomes" id="UP000054217">
    <property type="component" value="Unassembled WGS sequence"/>
</dbReference>
<proteinExistence type="predicted"/>
<dbReference type="AlphaFoldDB" id="A0A0C3K853"/>
<dbReference type="HOGENOM" id="CLU_1310570_0_0_1"/>
<dbReference type="EMBL" id="KN831965">
    <property type="protein sequence ID" value="KIO05747.1"/>
    <property type="molecule type" value="Genomic_DNA"/>
</dbReference>
<reference evidence="1 2" key="1">
    <citation type="submission" date="2014-04" db="EMBL/GenBank/DDBJ databases">
        <authorList>
            <consortium name="DOE Joint Genome Institute"/>
            <person name="Kuo A."/>
            <person name="Kohler A."/>
            <person name="Costa M.D."/>
            <person name="Nagy L.G."/>
            <person name="Floudas D."/>
            <person name="Copeland A."/>
            <person name="Barry K.W."/>
            <person name="Cichocki N."/>
            <person name="Veneault-Fourrey C."/>
            <person name="LaButti K."/>
            <person name="Lindquist E.A."/>
            <person name="Lipzen A."/>
            <person name="Lundell T."/>
            <person name="Morin E."/>
            <person name="Murat C."/>
            <person name="Sun H."/>
            <person name="Tunlid A."/>
            <person name="Henrissat B."/>
            <person name="Grigoriev I.V."/>
            <person name="Hibbett D.S."/>
            <person name="Martin F."/>
            <person name="Nordberg H.P."/>
            <person name="Cantor M.N."/>
            <person name="Hua S.X."/>
        </authorList>
    </citation>
    <scope>NUCLEOTIDE SEQUENCE [LARGE SCALE GENOMIC DNA]</scope>
    <source>
        <strain evidence="1 2">Marx 270</strain>
    </source>
</reference>
<reference evidence="2" key="2">
    <citation type="submission" date="2015-01" db="EMBL/GenBank/DDBJ databases">
        <title>Evolutionary Origins and Diversification of the Mycorrhizal Mutualists.</title>
        <authorList>
            <consortium name="DOE Joint Genome Institute"/>
            <consortium name="Mycorrhizal Genomics Consortium"/>
            <person name="Kohler A."/>
            <person name="Kuo A."/>
            <person name="Nagy L.G."/>
            <person name="Floudas D."/>
            <person name="Copeland A."/>
            <person name="Barry K.W."/>
            <person name="Cichocki N."/>
            <person name="Veneault-Fourrey C."/>
            <person name="LaButti K."/>
            <person name="Lindquist E.A."/>
            <person name="Lipzen A."/>
            <person name="Lundell T."/>
            <person name="Morin E."/>
            <person name="Murat C."/>
            <person name="Riley R."/>
            <person name="Ohm R."/>
            <person name="Sun H."/>
            <person name="Tunlid A."/>
            <person name="Henrissat B."/>
            <person name="Grigoriev I.V."/>
            <person name="Hibbett D.S."/>
            <person name="Martin F."/>
        </authorList>
    </citation>
    <scope>NUCLEOTIDE SEQUENCE [LARGE SCALE GENOMIC DNA]</scope>
    <source>
        <strain evidence="2">Marx 270</strain>
    </source>
</reference>
<sequence>MACCPLAHIAPSSQAFLTTIHLLTLRTDHLRMMRTNLAGAGRGIARANVRTLATTVISHSPHTPRMRLERWTMAAWGAFELSYAHFFGVATHYILELSTCKSTRRHLERLQTYTTQLYLSFCKQFGTFVEVLWTCLIRLVRSRQGILAKPMTSDTAVESLIKTSPASPDLLLRSTRPWVPQTFGNASHSCNAAPAARYVSSLRLNVHRCH</sequence>
<protein>
    <submittedName>
        <fullName evidence="1">Uncharacterized protein</fullName>
    </submittedName>
</protein>
<dbReference type="InParanoid" id="A0A0C3K853"/>
<accession>A0A0C3K853</accession>
<organism evidence="1 2">
    <name type="scientific">Pisolithus tinctorius Marx 270</name>
    <dbReference type="NCBI Taxonomy" id="870435"/>
    <lineage>
        <taxon>Eukaryota</taxon>
        <taxon>Fungi</taxon>
        <taxon>Dikarya</taxon>
        <taxon>Basidiomycota</taxon>
        <taxon>Agaricomycotina</taxon>
        <taxon>Agaricomycetes</taxon>
        <taxon>Agaricomycetidae</taxon>
        <taxon>Boletales</taxon>
        <taxon>Sclerodermatineae</taxon>
        <taxon>Pisolithaceae</taxon>
        <taxon>Pisolithus</taxon>
    </lineage>
</organism>
<keyword evidence="2" id="KW-1185">Reference proteome</keyword>
<evidence type="ECO:0000313" key="2">
    <source>
        <dbReference type="Proteomes" id="UP000054217"/>
    </source>
</evidence>
<name>A0A0C3K853_PISTI</name>